<protein>
    <submittedName>
        <fullName evidence="1">Uncharacterized protein</fullName>
    </submittedName>
</protein>
<dbReference type="Proteomes" id="UP000241954">
    <property type="component" value="Unassembled WGS sequence"/>
</dbReference>
<accession>A0A2T3MRY3</accession>
<evidence type="ECO:0000313" key="1">
    <source>
        <dbReference type="EMBL" id="PSV99921.1"/>
    </source>
</evidence>
<evidence type="ECO:0000313" key="2">
    <source>
        <dbReference type="Proteomes" id="UP000241954"/>
    </source>
</evidence>
<organism evidence="1 2">
    <name type="scientific">Photobacterium iliopiscarium</name>
    <dbReference type="NCBI Taxonomy" id="56192"/>
    <lineage>
        <taxon>Bacteria</taxon>
        <taxon>Pseudomonadati</taxon>
        <taxon>Pseudomonadota</taxon>
        <taxon>Gammaproteobacteria</taxon>
        <taxon>Vibrionales</taxon>
        <taxon>Vibrionaceae</taxon>
        <taxon>Photobacterium</taxon>
    </lineage>
</organism>
<gene>
    <name evidence="1" type="ORF">C9I88_01855</name>
</gene>
<name>A0A2T3MRY3_9GAMM</name>
<dbReference type="RefSeq" id="WP_107236605.1">
    <property type="nucleotide sequence ID" value="NZ_PYLW01000001.1"/>
</dbReference>
<reference evidence="1 2" key="1">
    <citation type="submission" date="2018-01" db="EMBL/GenBank/DDBJ databases">
        <title>Whole genome sequencing of Histamine producing bacteria.</title>
        <authorList>
            <person name="Butler K."/>
        </authorList>
    </citation>
    <scope>NUCLEOTIDE SEQUENCE [LARGE SCALE GENOMIC DNA]</scope>
    <source>
        <strain evidence="1 2">NCIMB 13481</strain>
    </source>
</reference>
<dbReference type="EMBL" id="PYLW01000001">
    <property type="protein sequence ID" value="PSV99921.1"/>
    <property type="molecule type" value="Genomic_DNA"/>
</dbReference>
<comment type="caution">
    <text evidence="1">The sequence shown here is derived from an EMBL/GenBank/DDBJ whole genome shotgun (WGS) entry which is preliminary data.</text>
</comment>
<dbReference type="AlphaFoldDB" id="A0A2T3MRY3"/>
<proteinExistence type="predicted"/>
<sequence>MTGKTGIHVFTEETLREHDEEIAVKVHQATVVSTTRKLLKMNSGQQLNAARNNCESLLWNDEQLNTVLDHIDKP</sequence>